<name>A0A2S9VFH1_9ALTE</name>
<comment type="caution">
    <text evidence="1">The sequence shown here is derived from an EMBL/GenBank/DDBJ whole genome shotgun (WGS) entry which is preliminary data.</text>
</comment>
<dbReference type="Proteomes" id="UP000238949">
    <property type="component" value="Unassembled WGS sequence"/>
</dbReference>
<evidence type="ECO:0000313" key="2">
    <source>
        <dbReference type="Proteomes" id="UP000238949"/>
    </source>
</evidence>
<dbReference type="RefSeq" id="WP_105933173.1">
    <property type="nucleotide sequence ID" value="NZ_PVNP01000014.1"/>
</dbReference>
<dbReference type="AlphaFoldDB" id="A0A2S9VFH1"/>
<dbReference type="EMBL" id="PVNP01000014">
    <property type="protein sequence ID" value="PRO75189.1"/>
    <property type="molecule type" value="Genomic_DNA"/>
</dbReference>
<protein>
    <submittedName>
        <fullName evidence="1">Uncharacterized protein</fullName>
    </submittedName>
</protein>
<sequence length="232" mass="26243">MKLNISTEHSFSEVDGFGVALSQPGTEQNHIAILFKFDDESDEVKLLHVGGYKTSLLDEPSSNYLWVDFGPDFNPIRKQVILASLQQIAEVNQDTLIRYGLDHRVYCFDSESGKLNDNYDYSIGFTCATFVIEVFLSFGVQLIDWDTWPPSKERNLDFQKKVLGYLASQHARAPSLVTLEYLESQQKNEGKARFLPQEVAAATQSIQPSTKEEVEPLASDIHKQLTQFTQSL</sequence>
<dbReference type="OrthoDB" id="6902965at2"/>
<evidence type="ECO:0000313" key="1">
    <source>
        <dbReference type="EMBL" id="PRO75189.1"/>
    </source>
</evidence>
<gene>
    <name evidence="1" type="ORF">C6Y40_02410</name>
</gene>
<reference evidence="2" key="1">
    <citation type="journal article" date="2020" name="Int. J. Syst. Evol. Microbiol.">
        <title>Alteromonas alba sp. nov., a marine bacterium isolated from the seawater of the West Pacific Ocean.</title>
        <authorList>
            <person name="Sun C."/>
            <person name="Wu Y.-H."/>
            <person name="Xamxidin M."/>
            <person name="Cheng H."/>
            <person name="Xu X.-W."/>
        </authorList>
    </citation>
    <scope>NUCLEOTIDE SEQUENCE [LARGE SCALE GENOMIC DNA]</scope>
    <source>
        <strain evidence="2">190</strain>
    </source>
</reference>
<organism evidence="1 2">
    <name type="scientific">Alteromonas alba</name>
    <dbReference type="NCBI Taxonomy" id="2079529"/>
    <lineage>
        <taxon>Bacteria</taxon>
        <taxon>Pseudomonadati</taxon>
        <taxon>Pseudomonadota</taxon>
        <taxon>Gammaproteobacteria</taxon>
        <taxon>Alteromonadales</taxon>
        <taxon>Alteromonadaceae</taxon>
        <taxon>Alteromonas/Salinimonas group</taxon>
        <taxon>Alteromonas</taxon>
    </lineage>
</organism>
<keyword evidence="2" id="KW-1185">Reference proteome</keyword>
<proteinExistence type="predicted"/>
<accession>A0A2S9VFH1</accession>